<dbReference type="FunFam" id="3.50.7.10:FF:000001">
    <property type="entry name" value="60 kDa chaperonin"/>
    <property type="match status" value="1"/>
</dbReference>
<dbReference type="GO" id="GO:0005524">
    <property type="term" value="F:ATP binding"/>
    <property type="evidence" value="ECO:0007669"/>
    <property type="project" value="UniProtKB-KW"/>
</dbReference>
<dbReference type="InterPro" id="IPR002423">
    <property type="entry name" value="Cpn60/GroEL/TCP-1"/>
</dbReference>
<dbReference type="NCBIfam" id="NF009488">
    <property type="entry name" value="PRK12850.1"/>
    <property type="match status" value="1"/>
</dbReference>
<keyword evidence="3" id="KW-0067">ATP-binding</keyword>
<keyword evidence="4" id="KW-0143">Chaperone</keyword>
<dbReference type="PRINTS" id="PR00298">
    <property type="entry name" value="CHAPERONIN60"/>
</dbReference>
<organism evidence="5">
    <name type="scientific">uncultured virus</name>
    <dbReference type="NCBI Taxonomy" id="340016"/>
    <lineage>
        <taxon>Viruses</taxon>
        <taxon>environmental samples</taxon>
    </lineage>
</organism>
<dbReference type="NCBIfam" id="NF009487">
    <property type="entry name" value="PRK12849.1"/>
    <property type="match status" value="1"/>
</dbReference>
<dbReference type="NCBIfam" id="TIGR02348">
    <property type="entry name" value="GroEL"/>
    <property type="match status" value="1"/>
</dbReference>
<name>A0A219YK73_9VIRU</name>
<evidence type="ECO:0000313" key="5">
    <source>
        <dbReference type="EMBL" id="AQM32646.1"/>
    </source>
</evidence>
<sequence length="539" mass="58211">MTKKIEYSMDARFKLSTGINKLADAVTSTLGPNGRNVVYRDESGEVRSTKDGVTVAKNVVLTDPVQAIGVDMVKQAAIKTAGSAGDGTTTSTLLTQVIINKAQGYLDKGANAVQMKRDIDQAVKEIVKALKENIGEEVSSEEQLLQVATISANNDPEIGGLITSALDAVGRDGIVTIEESRTGDTYLETVEGIQFDRGYKSPYFVNDNSTMAAVLDNPYILIYDGRITQAKELLPVLEAVSSENKSLLVIAEDIDSEALATLIVNKMRGTLKVAAVKAPDFGDRRKLILEDIAIMTGGTVVSSEKGMKLTRLDWNWFGKARKANVQKESTTIIDGAGEEAKVNDRIEELKTQIDNSRTPFEMEKLQERLGKLTGGVSIIHVGGNSEIEMKEKKDRVEDALYATRAAIDEGIVPGGGAALIHARANFEIGSSYGREIIYSACGAPLEKILTNAGYEIQEIQEIRNSLRKADSWTGYDLKAENTTNMKEAGIIDPLKVTRTALENAASVAGTVLLTECIIADDPDAKSGAEDDMSKQMMFG</sequence>
<dbReference type="Gene3D" id="3.50.7.10">
    <property type="entry name" value="GroEL"/>
    <property type="match status" value="1"/>
</dbReference>
<dbReference type="Gene3D" id="3.30.260.10">
    <property type="entry name" value="TCP-1-like chaperonin intermediate domain"/>
    <property type="match status" value="1"/>
</dbReference>
<dbReference type="PROSITE" id="PS00296">
    <property type="entry name" value="CHAPERONINS_CPN60"/>
    <property type="match status" value="1"/>
</dbReference>
<keyword evidence="2" id="KW-0547">Nucleotide-binding</keyword>
<dbReference type="EMBL" id="KU595480">
    <property type="protein sequence ID" value="AQM32646.1"/>
    <property type="molecule type" value="Genomic_DNA"/>
</dbReference>
<dbReference type="SUPFAM" id="SSF54849">
    <property type="entry name" value="GroEL-intermediate domain like"/>
    <property type="match status" value="1"/>
</dbReference>
<dbReference type="InterPro" id="IPR001844">
    <property type="entry name" value="Cpn60/GroEL"/>
</dbReference>
<evidence type="ECO:0000256" key="2">
    <source>
        <dbReference type="ARBA" id="ARBA00022741"/>
    </source>
</evidence>
<reference evidence="5" key="1">
    <citation type="journal article" date="2017" name="ISME J.">
        <title>Novel chaperonins are prevalent in the virioplankton and demonstrate links to viral biology and ecology.</title>
        <authorList>
            <person name="Marine R.L."/>
            <person name="Nasko D.J."/>
            <person name="Wray J."/>
            <person name="Polson S.W."/>
            <person name="Wommack K.E."/>
        </authorList>
    </citation>
    <scope>NUCLEOTIDE SEQUENCE</scope>
</reference>
<comment type="similarity">
    <text evidence="1">Belongs to the chaperonin (HSP60) family.</text>
</comment>
<gene>
    <name evidence="5" type="primary">GroEL</name>
</gene>
<evidence type="ECO:0000256" key="3">
    <source>
        <dbReference type="ARBA" id="ARBA00022840"/>
    </source>
</evidence>
<accession>A0A219YK73</accession>
<dbReference type="InterPro" id="IPR018370">
    <property type="entry name" value="Chaperonin_Cpn60_CS"/>
</dbReference>
<dbReference type="GO" id="GO:0140662">
    <property type="term" value="F:ATP-dependent protein folding chaperone"/>
    <property type="evidence" value="ECO:0007669"/>
    <property type="project" value="InterPro"/>
</dbReference>
<dbReference type="CDD" id="cd03344">
    <property type="entry name" value="GroEL"/>
    <property type="match status" value="1"/>
</dbReference>
<dbReference type="NCBIfam" id="NF000592">
    <property type="entry name" value="PRK00013.1"/>
    <property type="match status" value="1"/>
</dbReference>
<evidence type="ECO:0000256" key="1">
    <source>
        <dbReference type="ARBA" id="ARBA00006607"/>
    </source>
</evidence>
<dbReference type="PANTHER" id="PTHR45633">
    <property type="entry name" value="60 KDA HEAT SHOCK PROTEIN, MITOCHONDRIAL"/>
    <property type="match status" value="1"/>
</dbReference>
<dbReference type="InterPro" id="IPR027410">
    <property type="entry name" value="TCP-1-like_intermed_sf"/>
</dbReference>
<protein>
    <submittedName>
        <fullName evidence="5">Chaperonin GroEL</fullName>
    </submittedName>
</protein>
<proteinExistence type="inferred from homology"/>
<dbReference type="InterPro" id="IPR027413">
    <property type="entry name" value="GROEL-like_equatorial_sf"/>
</dbReference>
<dbReference type="SUPFAM" id="SSF48592">
    <property type="entry name" value="GroEL equatorial domain-like"/>
    <property type="match status" value="1"/>
</dbReference>
<dbReference type="Pfam" id="PF00118">
    <property type="entry name" value="Cpn60_TCP1"/>
    <property type="match status" value="1"/>
</dbReference>
<dbReference type="Gene3D" id="1.10.560.10">
    <property type="entry name" value="GroEL-like equatorial domain"/>
    <property type="match status" value="1"/>
</dbReference>
<dbReference type="SUPFAM" id="SSF52029">
    <property type="entry name" value="GroEL apical domain-like"/>
    <property type="match status" value="1"/>
</dbReference>
<dbReference type="NCBIfam" id="NF009489">
    <property type="entry name" value="PRK12851.1"/>
    <property type="match status" value="1"/>
</dbReference>
<dbReference type="InterPro" id="IPR027409">
    <property type="entry name" value="GroEL-like_apical_dom_sf"/>
</dbReference>
<evidence type="ECO:0000256" key="4">
    <source>
        <dbReference type="ARBA" id="ARBA00023186"/>
    </source>
</evidence>
<dbReference type="GO" id="GO:0042026">
    <property type="term" value="P:protein refolding"/>
    <property type="evidence" value="ECO:0007669"/>
    <property type="project" value="InterPro"/>
</dbReference>